<feature type="coiled-coil region" evidence="1">
    <location>
        <begin position="114"/>
        <end position="141"/>
    </location>
</feature>
<dbReference type="EMBL" id="CP023154">
    <property type="protein sequence ID" value="QEK78595.1"/>
    <property type="molecule type" value="Genomic_DNA"/>
</dbReference>
<evidence type="ECO:0000313" key="3">
    <source>
        <dbReference type="Proteomes" id="UP000324354"/>
    </source>
</evidence>
<reference evidence="2 3" key="1">
    <citation type="submission" date="2017-08" db="EMBL/GenBank/DDBJ databases">
        <title>Resequencing and Reannotation of the genome of Pyrococcus furiosus type strain DSM3638.</title>
        <authorList>
            <person name="Reichelt R.M."/>
            <person name="Bunk B."/>
        </authorList>
    </citation>
    <scope>NUCLEOTIDE SEQUENCE [LARGE SCALE GENOMIC DNA]</scope>
    <source>
        <strain evidence="2 3">DSM 3638</strain>
    </source>
</reference>
<organism evidence="2 3">
    <name type="scientific">Pyrococcus furiosus (strain ATCC 43587 / DSM 3638 / JCM 8422 / Vc1)</name>
    <dbReference type="NCBI Taxonomy" id="186497"/>
    <lineage>
        <taxon>Archaea</taxon>
        <taxon>Methanobacteriati</taxon>
        <taxon>Methanobacteriota</taxon>
        <taxon>Thermococci</taxon>
        <taxon>Thermococcales</taxon>
        <taxon>Thermococcaceae</taxon>
        <taxon>Pyrococcus</taxon>
    </lineage>
</organism>
<name>A0A5C0XQ11_PYRFU</name>
<protein>
    <submittedName>
        <fullName evidence="2">Uncharacterized protein</fullName>
    </submittedName>
</protein>
<dbReference type="OrthoDB" id="85216at2157"/>
<gene>
    <name evidence="2" type="ORF">PFDSM3638_04655</name>
</gene>
<dbReference type="RefSeq" id="WP_011012065.1">
    <property type="nucleotide sequence ID" value="NC_003413.1"/>
</dbReference>
<evidence type="ECO:0000256" key="1">
    <source>
        <dbReference type="SAM" id="Coils"/>
    </source>
</evidence>
<dbReference type="GeneID" id="41712739"/>
<keyword evidence="1" id="KW-0175">Coiled coil</keyword>
<accession>A0A5C0XQ11</accession>
<proteinExistence type="predicted"/>
<evidence type="ECO:0000313" key="2">
    <source>
        <dbReference type="EMBL" id="QEK78595.1"/>
    </source>
</evidence>
<sequence length="156" mass="17475">MKVEGFVASLRNAETIDDLFAILKKKGAPVVEFDGMKKLVIVEGDFEGEKFWTEINGAKANLALGDAMLNAASVPFKCKRDFTGGNLILLDFDSIESNEFLIAYVSEKSGVYFHVKAEEVKEITKEEYDELKDRMPEFKAKSYSEEEMEGMGAFFG</sequence>
<dbReference type="GeneID" id="13301531"/>
<dbReference type="Proteomes" id="UP000324354">
    <property type="component" value="Chromosome"/>
</dbReference>
<dbReference type="AlphaFoldDB" id="A0A5C0XQ11"/>